<dbReference type="eggNOG" id="COG1670">
    <property type="taxonomic scope" value="Bacteria"/>
</dbReference>
<dbReference type="PANTHER" id="PTHR43792">
    <property type="entry name" value="GNAT FAMILY, PUTATIVE (AFU_ORTHOLOGUE AFUA_3G00765)-RELATED-RELATED"/>
    <property type="match status" value="1"/>
</dbReference>
<evidence type="ECO:0000256" key="1">
    <source>
        <dbReference type="ARBA" id="ARBA00022679"/>
    </source>
</evidence>
<keyword evidence="1 5" id="KW-0808">Transferase</keyword>
<dbReference type="AlphaFoldDB" id="D5V075"/>
<evidence type="ECO:0000256" key="3">
    <source>
        <dbReference type="ARBA" id="ARBA00038502"/>
    </source>
</evidence>
<dbReference type="GO" id="GO:0005737">
    <property type="term" value="C:cytoplasm"/>
    <property type="evidence" value="ECO:0007669"/>
    <property type="project" value="TreeGrafter"/>
</dbReference>
<evidence type="ECO:0000256" key="2">
    <source>
        <dbReference type="ARBA" id="ARBA00023315"/>
    </source>
</evidence>
<accession>D5V075</accession>
<feature type="domain" description="N-acetyltransferase" evidence="4">
    <location>
        <begin position="33"/>
        <end position="190"/>
    </location>
</feature>
<dbReference type="InterPro" id="IPR016181">
    <property type="entry name" value="Acyl_CoA_acyltransferase"/>
</dbReference>
<sequence length="209" mass="24295">MNLNETFGLFGVLRKFNKIKSKENMIEIETNRLFLRNWKSSDYKDLYEYGKNDLVGPSAGWAIHKSEDDSKEVIKTFIKNDDSLAIVLKSENKVIGGIGLHKIVLNKNCKKLNEREIGYALNSSYWGNGYIPEAVNSLLEIGFEKMNLDLIWCSHFEENKNSKRVTEKCGFYYKFKKAEILSLLDNKKVTSLYYSISKDEYKNPNIYKK</sequence>
<dbReference type="InterPro" id="IPR051531">
    <property type="entry name" value="N-acetyltransferase"/>
</dbReference>
<keyword evidence="2" id="KW-0012">Acyltransferase</keyword>
<name>D5V075_ARCNC</name>
<dbReference type="STRING" id="572480.Arnit_2033"/>
<dbReference type="KEGG" id="ant:Arnit_2033"/>
<reference evidence="5 6" key="1">
    <citation type="journal article" date="2010" name="Stand. Genomic Sci.">
        <title>Complete genome sequence of Arcobacter nitrofigilis type strain (CI).</title>
        <authorList>
            <person name="Pati A."/>
            <person name="Gronow S."/>
            <person name="Lapidus A."/>
            <person name="Copeland A."/>
            <person name="Glavina Del Rio T."/>
            <person name="Nolan M."/>
            <person name="Lucas S."/>
            <person name="Tice H."/>
            <person name="Cheng J.F."/>
            <person name="Han C."/>
            <person name="Chertkov O."/>
            <person name="Bruce D."/>
            <person name="Tapia R."/>
            <person name="Goodwin L."/>
            <person name="Pitluck S."/>
            <person name="Liolios K."/>
            <person name="Ivanova N."/>
            <person name="Mavromatis K."/>
            <person name="Chen A."/>
            <person name="Palaniappan K."/>
            <person name="Land M."/>
            <person name="Hauser L."/>
            <person name="Chang Y.J."/>
            <person name="Jeffries C.D."/>
            <person name="Detter J.C."/>
            <person name="Rohde M."/>
            <person name="Goker M."/>
            <person name="Bristow J."/>
            <person name="Eisen J.A."/>
            <person name="Markowitz V."/>
            <person name="Hugenholtz P."/>
            <person name="Klenk H.P."/>
            <person name="Kyrpides N.C."/>
        </authorList>
    </citation>
    <scope>NUCLEOTIDE SEQUENCE [LARGE SCALE GENOMIC DNA]</scope>
    <source>
        <strain evidence="6">ATCC 33309 / DSM 7299 / CCUG 15893 / LMG 7604 / NCTC 12251 / CI</strain>
    </source>
</reference>
<gene>
    <name evidence="5" type="ordered locus">Arnit_2033</name>
</gene>
<proteinExistence type="inferred from homology"/>
<protein>
    <submittedName>
        <fullName evidence="5">GCN5-related N-acetyltransferase</fullName>
    </submittedName>
</protein>
<keyword evidence="6" id="KW-1185">Reference proteome</keyword>
<organism evidence="5 6">
    <name type="scientific">Arcobacter nitrofigilis (strain ATCC 33309 / DSM 7299 / CCUG 15893 / LMG 7604 / NCTC 12251 / CI)</name>
    <name type="common">Campylobacter nitrofigilis</name>
    <dbReference type="NCBI Taxonomy" id="572480"/>
    <lineage>
        <taxon>Bacteria</taxon>
        <taxon>Pseudomonadati</taxon>
        <taxon>Campylobacterota</taxon>
        <taxon>Epsilonproteobacteria</taxon>
        <taxon>Campylobacterales</taxon>
        <taxon>Arcobacteraceae</taxon>
        <taxon>Arcobacter</taxon>
    </lineage>
</organism>
<dbReference type="GO" id="GO:0008999">
    <property type="term" value="F:protein-N-terminal-alanine acetyltransferase activity"/>
    <property type="evidence" value="ECO:0007669"/>
    <property type="project" value="TreeGrafter"/>
</dbReference>
<dbReference type="Pfam" id="PF13302">
    <property type="entry name" value="Acetyltransf_3"/>
    <property type="match status" value="1"/>
</dbReference>
<evidence type="ECO:0000313" key="5">
    <source>
        <dbReference type="EMBL" id="ADG93687.1"/>
    </source>
</evidence>
<dbReference type="EMBL" id="CP001999">
    <property type="protein sequence ID" value="ADG93687.1"/>
    <property type="molecule type" value="Genomic_DNA"/>
</dbReference>
<evidence type="ECO:0000313" key="6">
    <source>
        <dbReference type="Proteomes" id="UP000000939"/>
    </source>
</evidence>
<evidence type="ECO:0000259" key="4">
    <source>
        <dbReference type="PROSITE" id="PS51186"/>
    </source>
</evidence>
<dbReference type="RefSeq" id="WP_013135832.1">
    <property type="nucleotide sequence ID" value="NC_014166.1"/>
</dbReference>
<dbReference type="InterPro" id="IPR000182">
    <property type="entry name" value="GNAT_dom"/>
</dbReference>
<dbReference type="PANTHER" id="PTHR43792:SF8">
    <property type="entry name" value="[RIBOSOMAL PROTEIN US5]-ALANINE N-ACETYLTRANSFERASE"/>
    <property type="match status" value="1"/>
</dbReference>
<dbReference type="Gene3D" id="3.40.630.30">
    <property type="match status" value="1"/>
</dbReference>
<comment type="similarity">
    <text evidence="3">Belongs to the acetyltransferase family. RimJ subfamily.</text>
</comment>
<dbReference type="PROSITE" id="PS51186">
    <property type="entry name" value="GNAT"/>
    <property type="match status" value="1"/>
</dbReference>
<dbReference type="SUPFAM" id="SSF55729">
    <property type="entry name" value="Acyl-CoA N-acyltransferases (Nat)"/>
    <property type="match status" value="1"/>
</dbReference>
<dbReference type="HOGENOM" id="CLU_013985_3_6_7"/>
<dbReference type="Proteomes" id="UP000000939">
    <property type="component" value="Chromosome"/>
</dbReference>